<evidence type="ECO:0000256" key="3">
    <source>
        <dbReference type="ARBA" id="ARBA00022741"/>
    </source>
</evidence>
<dbReference type="Gene3D" id="1.10.3290.10">
    <property type="entry name" value="Fido-like domain"/>
    <property type="match status" value="1"/>
</dbReference>
<keyword evidence="10" id="KW-1185">Reference proteome</keyword>
<protein>
    <recommendedName>
        <fullName evidence="5">protein adenylyltransferase</fullName>
        <ecNumber evidence="5">2.7.7.108</ecNumber>
    </recommendedName>
</protein>
<dbReference type="PANTHER" id="PTHR39560">
    <property type="entry name" value="PROTEIN ADENYLYLTRANSFERASE FIC-RELATED"/>
    <property type="match status" value="1"/>
</dbReference>
<dbReference type="GO" id="GO:0005524">
    <property type="term" value="F:ATP binding"/>
    <property type="evidence" value="ECO:0007669"/>
    <property type="project" value="UniProtKB-KW"/>
</dbReference>
<evidence type="ECO:0000256" key="2">
    <source>
        <dbReference type="ARBA" id="ARBA00022695"/>
    </source>
</evidence>
<dbReference type="PANTHER" id="PTHR39560:SF1">
    <property type="entry name" value="PROTEIN ADENYLYLTRANSFERASE FIC-RELATED"/>
    <property type="match status" value="1"/>
</dbReference>
<dbReference type="Proteomes" id="UP000294692">
    <property type="component" value="Unassembled WGS sequence"/>
</dbReference>
<accession>A0A4V2VSM5</accession>
<evidence type="ECO:0000256" key="5">
    <source>
        <dbReference type="ARBA" id="ARBA00034531"/>
    </source>
</evidence>
<evidence type="ECO:0000256" key="6">
    <source>
        <dbReference type="ARBA" id="ARBA00047939"/>
    </source>
</evidence>
<evidence type="ECO:0000256" key="1">
    <source>
        <dbReference type="ARBA" id="ARBA00022679"/>
    </source>
</evidence>
<evidence type="ECO:0000256" key="7">
    <source>
        <dbReference type="ARBA" id="ARBA00048696"/>
    </source>
</evidence>
<gene>
    <name evidence="9" type="ORF">EV686_101442</name>
</gene>
<dbReference type="OrthoDB" id="9813719at2"/>
<keyword evidence="3" id="KW-0547">Nucleotide-binding</keyword>
<comment type="catalytic activity">
    <reaction evidence="7">
        <text>L-tyrosyl-[protein] + ATP = O-(5'-adenylyl)-L-tyrosyl-[protein] + diphosphate</text>
        <dbReference type="Rhea" id="RHEA:54288"/>
        <dbReference type="Rhea" id="RHEA-COMP:10136"/>
        <dbReference type="Rhea" id="RHEA-COMP:13846"/>
        <dbReference type="ChEBI" id="CHEBI:30616"/>
        <dbReference type="ChEBI" id="CHEBI:33019"/>
        <dbReference type="ChEBI" id="CHEBI:46858"/>
        <dbReference type="ChEBI" id="CHEBI:83624"/>
        <dbReference type="EC" id="2.7.7.108"/>
    </reaction>
</comment>
<dbReference type="RefSeq" id="WP_132472991.1">
    <property type="nucleotide sequence ID" value="NZ_JBHRVM010000001.1"/>
</dbReference>
<organism evidence="9 10">
    <name type="scientific">Paracandidimonas soli</name>
    <dbReference type="NCBI Taxonomy" id="1917182"/>
    <lineage>
        <taxon>Bacteria</taxon>
        <taxon>Pseudomonadati</taxon>
        <taxon>Pseudomonadota</taxon>
        <taxon>Betaproteobacteria</taxon>
        <taxon>Burkholderiales</taxon>
        <taxon>Alcaligenaceae</taxon>
        <taxon>Paracandidimonas</taxon>
    </lineage>
</organism>
<dbReference type="AlphaFoldDB" id="A0A4V2VSM5"/>
<dbReference type="Pfam" id="PF02661">
    <property type="entry name" value="Fic"/>
    <property type="match status" value="1"/>
</dbReference>
<name>A0A4V2VSM5_9BURK</name>
<feature type="domain" description="Fido" evidence="8">
    <location>
        <begin position="53"/>
        <end position="194"/>
    </location>
</feature>
<dbReference type="GO" id="GO:0070733">
    <property type="term" value="F:AMPylase activity"/>
    <property type="evidence" value="ECO:0007669"/>
    <property type="project" value="UniProtKB-EC"/>
</dbReference>
<evidence type="ECO:0000313" key="10">
    <source>
        <dbReference type="Proteomes" id="UP000294692"/>
    </source>
</evidence>
<comment type="catalytic activity">
    <reaction evidence="6">
        <text>L-threonyl-[protein] + ATP = 3-O-(5'-adenylyl)-L-threonyl-[protein] + diphosphate</text>
        <dbReference type="Rhea" id="RHEA:54292"/>
        <dbReference type="Rhea" id="RHEA-COMP:11060"/>
        <dbReference type="Rhea" id="RHEA-COMP:13847"/>
        <dbReference type="ChEBI" id="CHEBI:30013"/>
        <dbReference type="ChEBI" id="CHEBI:30616"/>
        <dbReference type="ChEBI" id="CHEBI:33019"/>
        <dbReference type="ChEBI" id="CHEBI:138113"/>
        <dbReference type="EC" id="2.7.7.108"/>
    </reaction>
</comment>
<keyword evidence="2" id="KW-0548">Nucleotidyltransferase</keyword>
<proteinExistence type="predicted"/>
<dbReference type="GO" id="GO:0051302">
    <property type="term" value="P:regulation of cell division"/>
    <property type="evidence" value="ECO:0007669"/>
    <property type="project" value="TreeGrafter"/>
</dbReference>
<dbReference type="EC" id="2.7.7.108" evidence="5"/>
<comment type="caution">
    <text evidence="9">The sequence shown here is derived from an EMBL/GenBank/DDBJ whole genome shotgun (WGS) entry which is preliminary data.</text>
</comment>
<dbReference type="InterPro" id="IPR003812">
    <property type="entry name" value="Fido"/>
</dbReference>
<evidence type="ECO:0000313" key="9">
    <source>
        <dbReference type="EMBL" id="TCV02980.1"/>
    </source>
</evidence>
<dbReference type="InterPro" id="IPR036597">
    <property type="entry name" value="Fido-like_dom_sf"/>
</dbReference>
<sequence>MKYSDADAYIDPETGVLKNKLGLTTDTSLEEAEASVAFLRALELEQHPIKGNFDLTHLQAIHKKLFGDIYEWAGQIRTVDISKGNTRFANITYIQSEAKRLTDQLRNEQYLEGLSTEQFSQRAAHYLGELNVLHPFRDGNGRTLRVFMGQLAQNAGYEIRWENIERDDMIKASIEAYESSPVFMTKLIKDNLVDLDRE</sequence>
<reference evidence="9 10" key="1">
    <citation type="submission" date="2019-03" db="EMBL/GenBank/DDBJ databases">
        <title>Genomic Encyclopedia of Type Strains, Phase IV (KMG-IV): sequencing the most valuable type-strain genomes for metagenomic binning, comparative biology and taxonomic classification.</title>
        <authorList>
            <person name="Goeker M."/>
        </authorList>
    </citation>
    <scope>NUCLEOTIDE SEQUENCE [LARGE SCALE GENOMIC DNA]</scope>
    <source>
        <strain evidence="9 10">DSM 100048</strain>
    </source>
</reference>
<dbReference type="EMBL" id="SMBX01000001">
    <property type="protein sequence ID" value="TCV02980.1"/>
    <property type="molecule type" value="Genomic_DNA"/>
</dbReference>
<keyword evidence="4" id="KW-0067">ATP-binding</keyword>
<dbReference type="PROSITE" id="PS51459">
    <property type="entry name" value="FIDO"/>
    <property type="match status" value="1"/>
</dbReference>
<evidence type="ECO:0000256" key="4">
    <source>
        <dbReference type="ARBA" id="ARBA00022840"/>
    </source>
</evidence>
<dbReference type="SUPFAM" id="SSF140931">
    <property type="entry name" value="Fic-like"/>
    <property type="match status" value="1"/>
</dbReference>
<evidence type="ECO:0000259" key="8">
    <source>
        <dbReference type="PROSITE" id="PS51459"/>
    </source>
</evidence>
<keyword evidence="1" id="KW-0808">Transferase</keyword>